<feature type="domain" description="NACHT-NTPase and P-loop NTPases N-terminal" evidence="3">
    <location>
        <begin position="11"/>
        <end position="135"/>
    </location>
</feature>
<gene>
    <name evidence="4" type="ORF">Z518_08442</name>
</gene>
<dbReference type="PROSITE" id="PS50005">
    <property type="entry name" value="TPR"/>
    <property type="match status" value="2"/>
</dbReference>
<evidence type="ECO:0000259" key="3">
    <source>
        <dbReference type="Pfam" id="PF17107"/>
    </source>
</evidence>
<dbReference type="SUPFAM" id="SSF52540">
    <property type="entry name" value="P-loop containing nucleoside triphosphate hydrolases"/>
    <property type="match status" value="1"/>
</dbReference>
<dbReference type="AlphaFoldDB" id="A0A0D2IGX0"/>
<evidence type="ECO:0000313" key="4">
    <source>
        <dbReference type="EMBL" id="KIX02501.1"/>
    </source>
</evidence>
<evidence type="ECO:0000256" key="1">
    <source>
        <dbReference type="PROSITE-ProRule" id="PRU00339"/>
    </source>
</evidence>
<dbReference type="InterPro" id="IPR031352">
    <property type="entry name" value="SesA"/>
</dbReference>
<dbReference type="Proteomes" id="UP000053617">
    <property type="component" value="Unassembled WGS sequence"/>
</dbReference>
<dbReference type="PANTHER" id="PTHR46082">
    <property type="entry name" value="ATP/GTP-BINDING PROTEIN-RELATED"/>
    <property type="match status" value="1"/>
</dbReference>
<dbReference type="OrthoDB" id="4161066at2759"/>
<evidence type="ECO:0000313" key="5">
    <source>
        <dbReference type="Proteomes" id="UP000053617"/>
    </source>
</evidence>
<feature type="repeat" description="TPR" evidence="1">
    <location>
        <begin position="792"/>
        <end position="825"/>
    </location>
</feature>
<dbReference type="SMART" id="SM00028">
    <property type="entry name" value="TPR"/>
    <property type="match status" value="8"/>
</dbReference>
<dbReference type="GeneID" id="25296513"/>
<dbReference type="Pfam" id="PF13374">
    <property type="entry name" value="TPR_10"/>
    <property type="match status" value="1"/>
</dbReference>
<dbReference type="PRINTS" id="PR00381">
    <property type="entry name" value="KINESINLIGHT"/>
</dbReference>
<feature type="repeat" description="TPR" evidence="1">
    <location>
        <begin position="666"/>
        <end position="699"/>
    </location>
</feature>
<dbReference type="InterPro" id="IPR053137">
    <property type="entry name" value="NLR-like"/>
</dbReference>
<evidence type="ECO:0000259" key="2">
    <source>
        <dbReference type="Pfam" id="PF00931"/>
    </source>
</evidence>
<dbReference type="InterPro" id="IPR011990">
    <property type="entry name" value="TPR-like_helical_dom_sf"/>
</dbReference>
<proteinExistence type="predicted"/>
<dbReference type="RefSeq" id="XP_013269637.1">
    <property type="nucleotide sequence ID" value="XM_013414183.1"/>
</dbReference>
<dbReference type="PANTHER" id="PTHR46082:SF6">
    <property type="entry name" value="AAA+ ATPASE DOMAIN-CONTAINING PROTEIN-RELATED"/>
    <property type="match status" value="1"/>
</dbReference>
<name>A0A0D2IGX0_9EURO</name>
<reference evidence="4 5" key="1">
    <citation type="submission" date="2015-01" db="EMBL/GenBank/DDBJ databases">
        <title>The Genome Sequence of Rhinocladiella mackenzie CBS 650.93.</title>
        <authorList>
            <consortium name="The Broad Institute Genomics Platform"/>
            <person name="Cuomo C."/>
            <person name="de Hoog S."/>
            <person name="Gorbushina A."/>
            <person name="Stielow B."/>
            <person name="Teixiera M."/>
            <person name="Abouelleil A."/>
            <person name="Chapman S.B."/>
            <person name="Priest M."/>
            <person name="Young S.K."/>
            <person name="Wortman J."/>
            <person name="Nusbaum C."/>
            <person name="Birren B."/>
        </authorList>
    </citation>
    <scope>NUCLEOTIDE SEQUENCE [LARGE SCALE GENOMIC DNA]</scope>
    <source>
        <strain evidence="4 5">CBS 650.93</strain>
    </source>
</reference>
<organism evidence="4 5">
    <name type="scientific">Rhinocladiella mackenziei CBS 650.93</name>
    <dbReference type="NCBI Taxonomy" id="1442369"/>
    <lineage>
        <taxon>Eukaryota</taxon>
        <taxon>Fungi</taxon>
        <taxon>Dikarya</taxon>
        <taxon>Ascomycota</taxon>
        <taxon>Pezizomycotina</taxon>
        <taxon>Eurotiomycetes</taxon>
        <taxon>Chaetothyriomycetidae</taxon>
        <taxon>Chaetothyriales</taxon>
        <taxon>Herpotrichiellaceae</taxon>
        <taxon>Rhinocladiella</taxon>
    </lineage>
</organism>
<dbReference type="HOGENOM" id="CLU_000288_125_8_1"/>
<dbReference type="Gene3D" id="3.40.50.300">
    <property type="entry name" value="P-loop containing nucleotide triphosphate hydrolases"/>
    <property type="match status" value="1"/>
</dbReference>
<keyword evidence="5" id="KW-1185">Reference proteome</keyword>
<feature type="domain" description="NB-ARC" evidence="2">
    <location>
        <begin position="189"/>
        <end position="338"/>
    </location>
</feature>
<dbReference type="EMBL" id="KN847480">
    <property type="protein sequence ID" value="KIX02501.1"/>
    <property type="molecule type" value="Genomic_DNA"/>
</dbReference>
<dbReference type="VEuPathDB" id="FungiDB:Z518_08442"/>
<dbReference type="InterPro" id="IPR027417">
    <property type="entry name" value="P-loop_NTPase"/>
</dbReference>
<dbReference type="InterPro" id="IPR019734">
    <property type="entry name" value="TPR_rpt"/>
</dbReference>
<dbReference type="Pfam" id="PF13424">
    <property type="entry name" value="TPR_12"/>
    <property type="match status" value="4"/>
</dbReference>
<accession>A0A0D2IGX0</accession>
<dbReference type="Pfam" id="PF00931">
    <property type="entry name" value="NB-ARC"/>
    <property type="match status" value="1"/>
</dbReference>
<sequence>MAEAVAIIGLVSSIASLIDASAKVVSRLHGFTSKSSDIPELFRSFLVQLPLLTATLRHIQTQAQEGSLPDDATTALQAVVSSTSTEVSVIQKCLSDILPPQGVSKLERGLKALKSLAKEDKVCQASEKIHKSIDILVLHQTTRHVDMGTHILQELSKLSVAPRGSSESFGICLGQAPQIEPDAFIGRTDELQQLRAWLSPANHPNRQCVVSIIGVGGIGKTQLSLAHVWDCCCYSSVFWVNAKDEKILRQGMADLSTVIFHESTDLSARSADDVKRKIDEVLRWLSKPGNDQWLLIFDNYDDPYLPGVRSATGYDIRSFFPTRSQGNIIITSRSTKLTFSKQLKLGKLENIHTSVAILSQRSGRDLSRDSDALDLARRLDGLPLALATAGTYLGRADISCNEYIEFYNSAWMDLVGMEELLEYEARTMSSTWTLSLDQVRRQDRDASELLTFLAYLGNRDIWYELIQAGANDDVPWMRRVTKTKIHFQRAMSKLHDYNLVDVAAGSYLVHPCLHDWLVEGLNTPPKPELFLTALACVTCSVDDESGPRFWVTSRRLLEHAEQLESPRFHTLWQRMASEKRVIDAAHIIAGVHRQWDRHDKAEQMYIRALAGGEKALGPDHTLTLSTVHNLGALYRDRGKLEVAEPMCIRALEGYEKSLGCDHTSTLSTIHNLGNLYRDQGKLEAAEQMYMRALAGREKALGLDHPSTLSTVHNLGALYRDQGKLEVAEQMYMRALAGGEKVLGPDHTLTLSTVHNLGVLYRDQGKLEVAEPMCIRALEGYEKSLGRDHTSTLGAVHNLGLLYADLEKLEAAEQMYMRALEGYEKSLGRDHTLTLSTIHNLALLYTDQGKLEAAEQMYMRALAGREKVLGPEHSLTLSTVHCLGALFTDQGKLEAAEQMYMRALAGREKALGPDHALTLNTAHSLGALYTDQGKLEAAQQIYTHALFVYQNIFRANKPPSPLAIRVFAAVLCKSMRMADLDQFVWQSNTACLIQLAEYWGMKDADIIDWLGRSMVYLKDDKNAQLAFRHSIECRGGGLADFGRVRCNSCIRKITISSGRHVCRQCVDIDLCDSCMSKYAVKVLTLATCSSHGFFHVDMANLREAESTASQCKTTIHAWINEIKDEYKVMKGLLTEVSRLERTDALSNVD</sequence>
<dbReference type="InterPro" id="IPR002182">
    <property type="entry name" value="NB-ARC"/>
</dbReference>
<dbReference type="GO" id="GO:0043531">
    <property type="term" value="F:ADP binding"/>
    <property type="evidence" value="ECO:0007669"/>
    <property type="project" value="InterPro"/>
</dbReference>
<dbReference type="Gene3D" id="1.25.40.10">
    <property type="entry name" value="Tetratricopeptide repeat domain"/>
    <property type="match status" value="2"/>
</dbReference>
<keyword evidence="1" id="KW-0802">TPR repeat</keyword>
<dbReference type="SUPFAM" id="SSF57850">
    <property type="entry name" value="RING/U-box"/>
    <property type="match status" value="1"/>
</dbReference>
<protein>
    <submittedName>
        <fullName evidence="4">Rhinocladiella mackenziei CBS 650.93 unplaced genomic scaffold supercont1.6, whole genome shotgun sequence</fullName>
    </submittedName>
</protein>
<dbReference type="Pfam" id="PF17107">
    <property type="entry name" value="SesA"/>
    <property type="match status" value="1"/>
</dbReference>
<dbReference type="STRING" id="1442369.A0A0D2IGX0"/>
<dbReference type="SUPFAM" id="SSF48452">
    <property type="entry name" value="TPR-like"/>
    <property type="match status" value="3"/>
</dbReference>